<dbReference type="Proteomes" id="UP000241954">
    <property type="component" value="Unassembled WGS sequence"/>
</dbReference>
<dbReference type="EMBL" id="PYLW01000003">
    <property type="protein sequence ID" value="PSV98581.1"/>
    <property type="molecule type" value="Genomic_DNA"/>
</dbReference>
<evidence type="ECO:0000313" key="2">
    <source>
        <dbReference type="EMBL" id="PSV98581.1"/>
    </source>
</evidence>
<evidence type="ECO:0000313" key="3">
    <source>
        <dbReference type="Proteomes" id="UP000241954"/>
    </source>
</evidence>
<name>A0A2T3MNS6_9GAMM</name>
<dbReference type="PANTHER" id="PTHR12526">
    <property type="entry name" value="GLYCOSYLTRANSFERASE"/>
    <property type="match status" value="1"/>
</dbReference>
<accession>A0A2T3MNS6</accession>
<protein>
    <recommendedName>
        <fullName evidence="1">Glycosyl transferase family 1 domain-containing protein</fullName>
    </recommendedName>
</protein>
<evidence type="ECO:0000259" key="1">
    <source>
        <dbReference type="Pfam" id="PF00534"/>
    </source>
</evidence>
<organism evidence="2 3">
    <name type="scientific">Photobacterium iliopiscarium</name>
    <dbReference type="NCBI Taxonomy" id="56192"/>
    <lineage>
        <taxon>Bacteria</taxon>
        <taxon>Pseudomonadati</taxon>
        <taxon>Pseudomonadota</taxon>
        <taxon>Gammaproteobacteria</taxon>
        <taxon>Vibrionales</taxon>
        <taxon>Vibrionaceae</taxon>
        <taxon>Photobacterium</taxon>
    </lineage>
</organism>
<dbReference type="AlphaFoldDB" id="A0A2T3MNS6"/>
<comment type="caution">
    <text evidence="2">The sequence shown here is derived from an EMBL/GenBank/DDBJ whole genome shotgun (WGS) entry which is preliminary data.</text>
</comment>
<dbReference type="SUPFAM" id="SSF53756">
    <property type="entry name" value="UDP-Glycosyltransferase/glycogen phosphorylase"/>
    <property type="match status" value="1"/>
</dbReference>
<feature type="domain" description="Glycosyl transferase family 1" evidence="1">
    <location>
        <begin position="203"/>
        <end position="355"/>
    </location>
</feature>
<dbReference type="GO" id="GO:1901135">
    <property type="term" value="P:carbohydrate derivative metabolic process"/>
    <property type="evidence" value="ECO:0007669"/>
    <property type="project" value="UniProtKB-ARBA"/>
</dbReference>
<dbReference type="CDD" id="cd03811">
    <property type="entry name" value="GT4_GT28_WabH-like"/>
    <property type="match status" value="1"/>
</dbReference>
<dbReference type="Pfam" id="PF00534">
    <property type="entry name" value="Glycos_transf_1"/>
    <property type="match status" value="1"/>
</dbReference>
<dbReference type="RefSeq" id="WP_107236770.1">
    <property type="nucleotide sequence ID" value="NZ_PYLW01000003.1"/>
</dbReference>
<proteinExistence type="predicted"/>
<dbReference type="PANTHER" id="PTHR12526:SF630">
    <property type="entry name" value="GLYCOSYLTRANSFERASE"/>
    <property type="match status" value="1"/>
</dbReference>
<dbReference type="InterPro" id="IPR001296">
    <property type="entry name" value="Glyco_trans_1"/>
</dbReference>
<sequence>MLSNLKKQKKKVYIINESLCLGGVEQVLVNIANNLDDSKFDVELILFSEENDLAISLNNNVKINYIDKLDNESKKGFFGKVIKNIKNMLYIRQQIKSIIKDKDAVILQMNARYLFINLPLLFIRNKKIGWFHGCIEQDNNRIDIVLNYILLSQFSVIFNVSQSGKYSFDKKLFFLRHKNKLLNNSFDIDNIKKMAQDPVKYHDYIVAVGRLDNKYKGFNVLIEAMSLLKKDGFNEKLFIVGEGNDRAFLEKQIIDLGLENNVFLVGFDCNPYKWMKHSKLFLFSSLSEGFPLVLGEALACECPIISTDCKYGPSEILDNGKFGILVPVNDSYALKESISQLLTDTALSDKYRLNALQRAFYFSNGRIIPELEREILSL</sequence>
<dbReference type="GO" id="GO:0016757">
    <property type="term" value="F:glycosyltransferase activity"/>
    <property type="evidence" value="ECO:0007669"/>
    <property type="project" value="InterPro"/>
</dbReference>
<gene>
    <name evidence="2" type="ORF">C9I88_03890</name>
</gene>
<reference evidence="2 3" key="1">
    <citation type="submission" date="2018-01" db="EMBL/GenBank/DDBJ databases">
        <title>Whole genome sequencing of Histamine producing bacteria.</title>
        <authorList>
            <person name="Butler K."/>
        </authorList>
    </citation>
    <scope>NUCLEOTIDE SEQUENCE [LARGE SCALE GENOMIC DNA]</scope>
    <source>
        <strain evidence="2 3">NCIMB 13481</strain>
    </source>
</reference>
<dbReference type="Gene3D" id="3.40.50.2000">
    <property type="entry name" value="Glycogen Phosphorylase B"/>
    <property type="match status" value="2"/>
</dbReference>